<accession>A0ABP8VY63</accession>
<protein>
    <recommendedName>
        <fullName evidence="1">ABC1 atypical kinase-like domain-containing protein</fullName>
    </recommendedName>
</protein>
<sequence length="85" mass="9788">MKVQYPGAGEALAADLRTLERFASLLTPVVPALDARGLLRELRDRMLDELDHRAEADRRRRFAAAFPAAATDRWWYRGSWPRRPP</sequence>
<evidence type="ECO:0000259" key="1">
    <source>
        <dbReference type="Pfam" id="PF03109"/>
    </source>
</evidence>
<evidence type="ECO:0000313" key="2">
    <source>
        <dbReference type="EMBL" id="GAA4676020.1"/>
    </source>
</evidence>
<organism evidence="2 3">
    <name type="scientific">Pseudonocardia yuanmonensis</name>
    <dbReference type="NCBI Taxonomy" id="1095914"/>
    <lineage>
        <taxon>Bacteria</taxon>
        <taxon>Bacillati</taxon>
        <taxon>Actinomycetota</taxon>
        <taxon>Actinomycetes</taxon>
        <taxon>Pseudonocardiales</taxon>
        <taxon>Pseudonocardiaceae</taxon>
        <taxon>Pseudonocardia</taxon>
    </lineage>
</organism>
<dbReference type="InterPro" id="IPR004147">
    <property type="entry name" value="ABC1_dom"/>
</dbReference>
<comment type="caution">
    <text evidence="2">The sequence shown here is derived from an EMBL/GenBank/DDBJ whole genome shotgun (WGS) entry which is preliminary data.</text>
</comment>
<evidence type="ECO:0000313" key="3">
    <source>
        <dbReference type="Proteomes" id="UP001500325"/>
    </source>
</evidence>
<reference evidence="3" key="1">
    <citation type="journal article" date="2019" name="Int. J. Syst. Evol. Microbiol.">
        <title>The Global Catalogue of Microorganisms (GCM) 10K type strain sequencing project: providing services to taxonomists for standard genome sequencing and annotation.</title>
        <authorList>
            <consortium name="The Broad Institute Genomics Platform"/>
            <consortium name="The Broad Institute Genome Sequencing Center for Infectious Disease"/>
            <person name="Wu L."/>
            <person name="Ma J."/>
        </authorList>
    </citation>
    <scope>NUCLEOTIDE SEQUENCE [LARGE SCALE GENOMIC DNA]</scope>
    <source>
        <strain evidence="3">JCM 18055</strain>
    </source>
</reference>
<feature type="domain" description="ABC1 atypical kinase-like" evidence="1">
    <location>
        <begin position="1"/>
        <end position="67"/>
    </location>
</feature>
<keyword evidence="3" id="KW-1185">Reference proteome</keyword>
<proteinExistence type="predicted"/>
<dbReference type="Pfam" id="PF03109">
    <property type="entry name" value="ABC1"/>
    <property type="match status" value="1"/>
</dbReference>
<dbReference type="Proteomes" id="UP001500325">
    <property type="component" value="Unassembled WGS sequence"/>
</dbReference>
<gene>
    <name evidence="2" type="ORF">GCM10023215_05080</name>
</gene>
<dbReference type="EMBL" id="BAABIC010000002">
    <property type="protein sequence ID" value="GAA4676020.1"/>
    <property type="molecule type" value="Genomic_DNA"/>
</dbReference>
<name>A0ABP8VY63_9PSEU</name>